<accession>X0W6D6</accession>
<evidence type="ECO:0008006" key="3">
    <source>
        <dbReference type="Google" id="ProtNLM"/>
    </source>
</evidence>
<dbReference type="SUPFAM" id="SSF52172">
    <property type="entry name" value="CheY-like"/>
    <property type="match status" value="1"/>
</dbReference>
<protein>
    <recommendedName>
        <fullName evidence="3">Response regulatory domain-containing protein</fullName>
    </recommendedName>
</protein>
<gene>
    <name evidence="2" type="ORF">S01H1_56650</name>
</gene>
<feature type="non-terminal residue" evidence="2">
    <location>
        <position position="212"/>
    </location>
</feature>
<organism evidence="2">
    <name type="scientific">marine sediment metagenome</name>
    <dbReference type="NCBI Taxonomy" id="412755"/>
    <lineage>
        <taxon>unclassified sequences</taxon>
        <taxon>metagenomes</taxon>
        <taxon>ecological metagenomes</taxon>
    </lineage>
</organism>
<sequence length="212" mass="23075">MIPPVDEPGPISLELAPGRGFGAPTGRFDRRRGGARPDSRRLLLLRLTDAIPADLEGWLGRRFDVEVADDPLRAITRLQSETFGAVCVYTSRERADDAIESCRTMRVLSPAVLLLLSDEPLRSVDTARALDAGCDDVLSGSVDLRELDSRLRRATESAKRQPAAEPVRPPAAAGPLEVSEFTRLVSERLIAEGLDHFSLLLVDAPRGSEVGR</sequence>
<feature type="region of interest" description="Disordered" evidence="1">
    <location>
        <begin position="1"/>
        <end position="35"/>
    </location>
</feature>
<dbReference type="AlphaFoldDB" id="X0W6D6"/>
<dbReference type="InterPro" id="IPR011006">
    <property type="entry name" value="CheY-like_superfamily"/>
</dbReference>
<reference evidence="2" key="1">
    <citation type="journal article" date="2014" name="Front. Microbiol.">
        <title>High frequency of phylogenetically diverse reductive dehalogenase-homologous genes in deep subseafloor sedimentary metagenomes.</title>
        <authorList>
            <person name="Kawai M."/>
            <person name="Futagami T."/>
            <person name="Toyoda A."/>
            <person name="Takaki Y."/>
            <person name="Nishi S."/>
            <person name="Hori S."/>
            <person name="Arai W."/>
            <person name="Tsubouchi T."/>
            <person name="Morono Y."/>
            <person name="Uchiyama I."/>
            <person name="Ito T."/>
            <person name="Fujiyama A."/>
            <person name="Inagaki F."/>
            <person name="Takami H."/>
        </authorList>
    </citation>
    <scope>NUCLEOTIDE SEQUENCE</scope>
    <source>
        <strain evidence="2">Expedition CK06-06</strain>
    </source>
</reference>
<dbReference type="EMBL" id="BARS01036897">
    <property type="protein sequence ID" value="GAG20183.1"/>
    <property type="molecule type" value="Genomic_DNA"/>
</dbReference>
<evidence type="ECO:0000313" key="2">
    <source>
        <dbReference type="EMBL" id="GAG20183.1"/>
    </source>
</evidence>
<evidence type="ECO:0000256" key="1">
    <source>
        <dbReference type="SAM" id="MobiDB-lite"/>
    </source>
</evidence>
<comment type="caution">
    <text evidence="2">The sequence shown here is derived from an EMBL/GenBank/DDBJ whole genome shotgun (WGS) entry which is preliminary data.</text>
</comment>
<proteinExistence type="predicted"/>
<name>X0W6D6_9ZZZZ</name>
<dbReference type="Gene3D" id="3.40.50.2300">
    <property type="match status" value="1"/>
</dbReference>